<dbReference type="PANTHER" id="PTHR42743:SF11">
    <property type="entry name" value="AMINODEOXYCHORISMATE LYASE"/>
    <property type="match status" value="1"/>
</dbReference>
<name>A0A918XL27_9ACTN</name>
<dbReference type="InterPro" id="IPR050571">
    <property type="entry name" value="Class-IV_PLP-Dep_Aminotrnsfr"/>
</dbReference>
<dbReference type="EMBL" id="BMXL01000035">
    <property type="protein sequence ID" value="GHD35716.1"/>
    <property type="molecule type" value="Genomic_DNA"/>
</dbReference>
<dbReference type="SUPFAM" id="SSF56752">
    <property type="entry name" value="D-aminoacid aminotransferase-like PLP-dependent enzymes"/>
    <property type="match status" value="1"/>
</dbReference>
<dbReference type="Proteomes" id="UP000654947">
    <property type="component" value="Unassembled WGS sequence"/>
</dbReference>
<dbReference type="InterPro" id="IPR001544">
    <property type="entry name" value="Aminotrans_IV"/>
</dbReference>
<protein>
    <recommendedName>
        <fullName evidence="5">Aminotransferase class IV</fullName>
    </recommendedName>
</protein>
<feature type="region of interest" description="Disordered" evidence="2">
    <location>
        <begin position="1"/>
        <end position="20"/>
    </location>
</feature>
<evidence type="ECO:0000313" key="4">
    <source>
        <dbReference type="Proteomes" id="UP000654947"/>
    </source>
</evidence>
<organism evidence="3 4">
    <name type="scientific">Nocardiopsis kunsanensis</name>
    <dbReference type="NCBI Taxonomy" id="141693"/>
    <lineage>
        <taxon>Bacteria</taxon>
        <taxon>Bacillati</taxon>
        <taxon>Actinomycetota</taxon>
        <taxon>Actinomycetes</taxon>
        <taxon>Streptosporangiales</taxon>
        <taxon>Nocardiopsidaceae</taxon>
        <taxon>Nocardiopsis</taxon>
    </lineage>
</organism>
<dbReference type="GO" id="GO:0003824">
    <property type="term" value="F:catalytic activity"/>
    <property type="evidence" value="ECO:0007669"/>
    <property type="project" value="InterPro"/>
</dbReference>
<dbReference type="PANTHER" id="PTHR42743">
    <property type="entry name" value="AMINO-ACID AMINOTRANSFERASE"/>
    <property type="match status" value="1"/>
</dbReference>
<comment type="similarity">
    <text evidence="1">Belongs to the class-IV pyridoxal-phosphate-dependent aminotransferase family.</text>
</comment>
<evidence type="ECO:0000313" key="3">
    <source>
        <dbReference type="EMBL" id="GHD35716.1"/>
    </source>
</evidence>
<reference evidence="3 4" key="1">
    <citation type="journal article" date="2014" name="Int. J. Syst. Evol. Microbiol.">
        <title>Complete genome sequence of Corynebacterium casei LMG S-19264T (=DSM 44701T), isolated from a smear-ripened cheese.</title>
        <authorList>
            <consortium name="US DOE Joint Genome Institute (JGI-PGF)"/>
            <person name="Walter F."/>
            <person name="Albersmeier A."/>
            <person name="Kalinowski J."/>
            <person name="Ruckert C."/>
        </authorList>
    </citation>
    <scope>NUCLEOTIDE SEQUENCE [LARGE SCALE GENOMIC DNA]</scope>
    <source>
        <strain evidence="3 4">KCTC 19473</strain>
    </source>
</reference>
<evidence type="ECO:0008006" key="5">
    <source>
        <dbReference type="Google" id="ProtNLM"/>
    </source>
</evidence>
<evidence type="ECO:0000256" key="1">
    <source>
        <dbReference type="ARBA" id="ARBA00009320"/>
    </source>
</evidence>
<dbReference type="InterPro" id="IPR036038">
    <property type="entry name" value="Aminotransferase-like"/>
</dbReference>
<evidence type="ECO:0000256" key="2">
    <source>
        <dbReference type="SAM" id="MobiDB-lite"/>
    </source>
</evidence>
<gene>
    <name evidence="3" type="ORF">GCM10007147_42420</name>
</gene>
<comment type="caution">
    <text evidence="3">The sequence shown here is derived from an EMBL/GenBank/DDBJ whole genome shotgun (WGS) entry which is preliminary data.</text>
</comment>
<dbReference type="AlphaFoldDB" id="A0A918XL27"/>
<dbReference type="InterPro" id="IPR043132">
    <property type="entry name" value="BCAT-like_C"/>
</dbReference>
<dbReference type="GO" id="GO:0046394">
    <property type="term" value="P:carboxylic acid biosynthetic process"/>
    <property type="evidence" value="ECO:0007669"/>
    <property type="project" value="UniProtKB-ARBA"/>
</dbReference>
<sequence>MSPHHPRPPGRTTVPRDRDTPTVLHDSFLVRENRVLDVDGHIDRMVASSGWPRTAFLPLYENLLRAAAASPGWSFPLVTLREGQLTYKLRPLSPDALRTTVTVWTPEEPDSRRVPWHKGPEFPLQTSLQRQAKSHGAEEALMIGADGILREGAYSSVVHWVDGALVVSSAPQRLPSVTESAVVRAAISSGYPVMRRPCGPREVRAADEVWTLSSLHGIRVVTAWDGEPVSEAGIAAEFREHLQTFEQDVAMWLVASPSTASPEQREAREYKDGK</sequence>
<dbReference type="Gene3D" id="3.20.10.10">
    <property type="entry name" value="D-amino Acid Aminotransferase, subunit A, domain 2"/>
    <property type="match status" value="1"/>
</dbReference>
<keyword evidence="4" id="KW-1185">Reference proteome</keyword>
<proteinExistence type="inferred from homology"/>
<dbReference type="Pfam" id="PF01063">
    <property type="entry name" value="Aminotran_4"/>
    <property type="match status" value="1"/>
</dbReference>
<accession>A0A918XL27</accession>